<evidence type="ECO:0000313" key="3">
    <source>
        <dbReference type="Proteomes" id="UP000054359"/>
    </source>
</evidence>
<protein>
    <submittedName>
        <fullName evidence="2">Uncharacterized protein</fullName>
    </submittedName>
</protein>
<evidence type="ECO:0000313" key="2">
    <source>
        <dbReference type="EMBL" id="KFM81035.1"/>
    </source>
</evidence>
<gene>
    <name evidence="2" type="ORF">X975_23566</name>
</gene>
<dbReference type="Proteomes" id="UP000054359">
    <property type="component" value="Unassembled WGS sequence"/>
</dbReference>
<feature type="region of interest" description="Disordered" evidence="1">
    <location>
        <begin position="1"/>
        <end position="37"/>
    </location>
</feature>
<accession>A0A087UUJ6</accession>
<sequence>MVRKRGLNGLAVFDRKKRRQSGSESVLSPNPAPESKHNLLNESLLRMYKQNLSEKNFMEKKEG</sequence>
<dbReference type="AlphaFoldDB" id="A0A087UUJ6"/>
<evidence type="ECO:0000256" key="1">
    <source>
        <dbReference type="SAM" id="MobiDB-lite"/>
    </source>
</evidence>
<feature type="non-terminal residue" evidence="2">
    <location>
        <position position="63"/>
    </location>
</feature>
<name>A0A087UUJ6_STEMI</name>
<keyword evidence="3" id="KW-1185">Reference proteome</keyword>
<organism evidence="2 3">
    <name type="scientific">Stegodyphus mimosarum</name>
    <name type="common">African social velvet spider</name>
    <dbReference type="NCBI Taxonomy" id="407821"/>
    <lineage>
        <taxon>Eukaryota</taxon>
        <taxon>Metazoa</taxon>
        <taxon>Ecdysozoa</taxon>
        <taxon>Arthropoda</taxon>
        <taxon>Chelicerata</taxon>
        <taxon>Arachnida</taxon>
        <taxon>Araneae</taxon>
        <taxon>Araneomorphae</taxon>
        <taxon>Entelegynae</taxon>
        <taxon>Eresoidea</taxon>
        <taxon>Eresidae</taxon>
        <taxon>Stegodyphus</taxon>
    </lineage>
</organism>
<reference evidence="2 3" key="1">
    <citation type="submission" date="2013-11" db="EMBL/GenBank/DDBJ databases">
        <title>Genome sequencing of Stegodyphus mimosarum.</title>
        <authorList>
            <person name="Bechsgaard J."/>
        </authorList>
    </citation>
    <scope>NUCLEOTIDE SEQUENCE [LARGE SCALE GENOMIC DNA]</scope>
</reference>
<dbReference type="EMBL" id="KK121688">
    <property type="protein sequence ID" value="KFM81035.1"/>
    <property type="molecule type" value="Genomic_DNA"/>
</dbReference>
<proteinExistence type="predicted"/>